<protein>
    <submittedName>
        <fullName evidence="3">Endonuclease/exonuclease/phosphatase family protein</fullName>
    </submittedName>
</protein>
<dbReference type="GO" id="GO:0004527">
    <property type="term" value="F:exonuclease activity"/>
    <property type="evidence" value="ECO:0007669"/>
    <property type="project" value="UniProtKB-KW"/>
</dbReference>
<dbReference type="GO" id="GO:0004519">
    <property type="term" value="F:endonuclease activity"/>
    <property type="evidence" value="ECO:0007669"/>
    <property type="project" value="UniProtKB-KW"/>
</dbReference>
<dbReference type="PANTHER" id="PTHR42834">
    <property type="entry name" value="ENDONUCLEASE/EXONUCLEASE/PHOSPHATASE FAMILY PROTEIN (AFU_ORTHOLOGUE AFUA_3G09210)"/>
    <property type="match status" value="1"/>
</dbReference>
<gene>
    <name evidence="3" type="ORF">TREVI0001_0911</name>
</gene>
<proteinExistence type="predicted"/>
<evidence type="ECO:0000313" key="4">
    <source>
        <dbReference type="Proteomes" id="UP000004509"/>
    </source>
</evidence>
<feature type="domain" description="Endonuclease/exonuclease/phosphatase" evidence="2">
    <location>
        <begin position="40"/>
        <end position="306"/>
    </location>
</feature>
<dbReference type="AlphaFoldDB" id="C8PR41"/>
<dbReference type="Proteomes" id="UP000004509">
    <property type="component" value="Unassembled WGS sequence"/>
</dbReference>
<comment type="caution">
    <text evidence="3">The sequence shown here is derived from an EMBL/GenBank/DDBJ whole genome shotgun (WGS) entry which is preliminary data.</text>
</comment>
<dbReference type="OrthoDB" id="184983at2"/>
<keyword evidence="3" id="KW-0540">Nuclease</keyword>
<dbReference type="eggNOG" id="COG3568">
    <property type="taxonomic scope" value="Bacteria"/>
</dbReference>
<dbReference type="STRING" id="596324.TREVI0001_0911"/>
<dbReference type="Gene3D" id="3.60.10.10">
    <property type="entry name" value="Endonuclease/exonuclease/phosphatase"/>
    <property type="match status" value="1"/>
</dbReference>
<dbReference type="RefSeq" id="WP_006189183.1">
    <property type="nucleotide sequence ID" value="NZ_ACYH01000041.1"/>
</dbReference>
<dbReference type="SUPFAM" id="SSF56219">
    <property type="entry name" value="DNase I-like"/>
    <property type="match status" value="1"/>
</dbReference>
<dbReference type="InterPro" id="IPR005135">
    <property type="entry name" value="Endo/exonuclease/phosphatase"/>
</dbReference>
<feature type="chain" id="PRO_5002990926" evidence="1">
    <location>
        <begin position="22"/>
        <end position="350"/>
    </location>
</feature>
<keyword evidence="3" id="KW-0378">Hydrolase</keyword>
<sequence>MKLKRLLVPLFACIAAGVIFLQCTRCTPLTDTQFKEPVTLVTYNTQTFFDAVEDGTEFKEYKGSKSQWTEQKYRTRLERLKHTVFAAGEKLTGKKDRLPDIVVLQEIENDRVVEDFCKQLPSKENYPYAVCPPASKSAFTTVILSKYPVEQFFVHRLYTDQKISLRPLTEAVLNTGSKDKPQLLTVFAVHWKSKTGSSDSAAVRALQEAQLMQKIREHREKNPQIPFVVCGDFNQTLEEFNQLDDLAVCWDGADYRTESEEGIQPDGSYYFKGSWEKIDHIFYESGADGSGDSDAFYTGDAGAAYIEPLSFFVLYEPPLIEDGKPVRYNVVSGKGYSDHLPLGFRFEIRD</sequence>
<dbReference type="EMBL" id="ACYH01000041">
    <property type="protein sequence ID" value="EEV20145.1"/>
    <property type="molecule type" value="Genomic_DNA"/>
</dbReference>
<evidence type="ECO:0000259" key="2">
    <source>
        <dbReference type="Pfam" id="PF19580"/>
    </source>
</evidence>
<evidence type="ECO:0000313" key="3">
    <source>
        <dbReference type="EMBL" id="EEV20145.1"/>
    </source>
</evidence>
<reference evidence="3 4" key="1">
    <citation type="submission" date="2009-07" db="EMBL/GenBank/DDBJ databases">
        <authorList>
            <person name="Madupu R."/>
            <person name="Sebastian Y."/>
            <person name="Durkin A.S."/>
            <person name="Torralba M."/>
            <person name="Methe B."/>
            <person name="Sutton G.G."/>
            <person name="Strausberg R.L."/>
            <person name="Nelson K.E."/>
        </authorList>
    </citation>
    <scope>NUCLEOTIDE SEQUENCE [LARGE SCALE GENOMIC DNA]</scope>
    <source>
        <strain evidence="3 4">ATCC 35580</strain>
    </source>
</reference>
<dbReference type="Pfam" id="PF19580">
    <property type="entry name" value="Exo_endo_phos_3"/>
    <property type="match status" value="1"/>
</dbReference>
<evidence type="ECO:0000256" key="1">
    <source>
        <dbReference type="SAM" id="SignalP"/>
    </source>
</evidence>
<keyword evidence="1" id="KW-0732">Signal</keyword>
<keyword evidence="3" id="KW-0269">Exonuclease</keyword>
<organism evidence="3 4">
    <name type="scientific">Treponema vincentii ATCC 35580</name>
    <dbReference type="NCBI Taxonomy" id="596324"/>
    <lineage>
        <taxon>Bacteria</taxon>
        <taxon>Pseudomonadati</taxon>
        <taxon>Spirochaetota</taxon>
        <taxon>Spirochaetia</taxon>
        <taxon>Spirochaetales</taxon>
        <taxon>Treponemataceae</taxon>
        <taxon>Treponema</taxon>
    </lineage>
</organism>
<keyword evidence="3" id="KW-0255">Endonuclease</keyword>
<dbReference type="PANTHER" id="PTHR42834:SF1">
    <property type="entry name" value="ENDONUCLEASE_EXONUCLEASE_PHOSPHATASE FAMILY PROTEIN (AFU_ORTHOLOGUE AFUA_3G09210)"/>
    <property type="match status" value="1"/>
</dbReference>
<dbReference type="InterPro" id="IPR036691">
    <property type="entry name" value="Endo/exonu/phosph_ase_sf"/>
</dbReference>
<accession>C8PR41</accession>
<name>C8PR41_9SPIR</name>
<feature type="signal peptide" evidence="1">
    <location>
        <begin position="1"/>
        <end position="21"/>
    </location>
</feature>